<dbReference type="Pfam" id="PF02519">
    <property type="entry name" value="Auxin_inducible"/>
    <property type="match status" value="1"/>
</dbReference>
<gene>
    <name evidence="5" type="ORF">HID58_078515</name>
</gene>
<sequence length="197" mass="22383">MSLSIITQNRDHQTQKELAMSSSVSTIEAKKSNKIRDIVKLQQILKKWRKINNEEDINNNLTKTGSGSASKSIKFLKRTLSFTDVTAVPKGYLAVSVGKEEKRYKIPTDYLSHQAFHALLREAEEEFGFQQAGVLKIPCEVAVFESILKIMEDNKSDEYLTTQECRFNATTDEAVTYRHPSDCPRTPSLQPHSPMCR</sequence>
<protein>
    <submittedName>
        <fullName evidence="5">Uncharacterized protein</fullName>
    </submittedName>
</protein>
<proteinExistence type="inferred from homology"/>
<feature type="region of interest" description="Disordered" evidence="4">
    <location>
        <begin position="177"/>
        <end position="197"/>
    </location>
</feature>
<organism evidence="5 6">
    <name type="scientific">Brassica napus</name>
    <name type="common">Rape</name>
    <dbReference type="NCBI Taxonomy" id="3708"/>
    <lineage>
        <taxon>Eukaryota</taxon>
        <taxon>Viridiplantae</taxon>
        <taxon>Streptophyta</taxon>
        <taxon>Embryophyta</taxon>
        <taxon>Tracheophyta</taxon>
        <taxon>Spermatophyta</taxon>
        <taxon>Magnoliopsida</taxon>
        <taxon>eudicotyledons</taxon>
        <taxon>Gunneridae</taxon>
        <taxon>Pentapetalae</taxon>
        <taxon>rosids</taxon>
        <taxon>malvids</taxon>
        <taxon>Brassicales</taxon>
        <taxon>Brassicaceae</taxon>
        <taxon>Brassiceae</taxon>
        <taxon>Brassica</taxon>
    </lineage>
</organism>
<comment type="similarity">
    <text evidence="1">Belongs to the ARG7 family.</text>
</comment>
<evidence type="ECO:0000256" key="1">
    <source>
        <dbReference type="ARBA" id="ARBA00006974"/>
    </source>
</evidence>
<keyword evidence="2" id="KW-0217">Developmental protein</keyword>
<evidence type="ECO:0000313" key="6">
    <source>
        <dbReference type="Proteomes" id="UP000824890"/>
    </source>
</evidence>
<evidence type="ECO:0000256" key="2">
    <source>
        <dbReference type="ARBA" id="ARBA00022473"/>
    </source>
</evidence>
<accession>A0ABQ7YUA0</accession>
<comment type="caution">
    <text evidence="5">The sequence shown here is derived from an EMBL/GenBank/DDBJ whole genome shotgun (WGS) entry which is preliminary data.</text>
</comment>
<evidence type="ECO:0000256" key="3">
    <source>
        <dbReference type="ARBA" id="ARBA00022604"/>
    </source>
</evidence>
<dbReference type="EMBL" id="JAGKQM010000017">
    <property type="protein sequence ID" value="KAH0871493.1"/>
    <property type="molecule type" value="Genomic_DNA"/>
</dbReference>
<evidence type="ECO:0000313" key="5">
    <source>
        <dbReference type="EMBL" id="KAH0871493.1"/>
    </source>
</evidence>
<dbReference type="Proteomes" id="UP000824890">
    <property type="component" value="Unassembled WGS sequence"/>
</dbReference>
<name>A0ABQ7YUA0_BRANA</name>
<keyword evidence="6" id="KW-1185">Reference proteome</keyword>
<dbReference type="PANTHER" id="PTHR31374:SF163">
    <property type="entry name" value="AUXIN INDUCED LIKE-PROTEIN"/>
    <property type="match status" value="1"/>
</dbReference>
<dbReference type="InterPro" id="IPR003676">
    <property type="entry name" value="SAUR_fam"/>
</dbReference>
<reference evidence="5 6" key="1">
    <citation type="submission" date="2021-05" db="EMBL/GenBank/DDBJ databases">
        <title>Genome Assembly of Synthetic Allotetraploid Brassica napus Reveals Homoeologous Exchanges between Subgenomes.</title>
        <authorList>
            <person name="Davis J.T."/>
        </authorList>
    </citation>
    <scope>NUCLEOTIDE SEQUENCE [LARGE SCALE GENOMIC DNA]</scope>
    <source>
        <strain evidence="6">cv. Da-Ae</strain>
        <tissue evidence="5">Seedling</tissue>
    </source>
</reference>
<keyword evidence="3" id="KW-0341">Growth regulation</keyword>
<evidence type="ECO:0000256" key="4">
    <source>
        <dbReference type="SAM" id="MobiDB-lite"/>
    </source>
</evidence>
<dbReference type="PANTHER" id="PTHR31374">
    <property type="entry name" value="AUXIN-INDUCED PROTEIN-LIKE-RELATED"/>
    <property type="match status" value="1"/>
</dbReference>